<accession>A0A6C0HG42</accession>
<reference evidence="1" key="1">
    <citation type="journal article" date="2020" name="Nature">
        <title>Giant virus diversity and host interactions through global metagenomics.</title>
        <authorList>
            <person name="Schulz F."/>
            <person name="Roux S."/>
            <person name="Paez-Espino D."/>
            <person name="Jungbluth S."/>
            <person name="Walsh D.A."/>
            <person name="Denef V.J."/>
            <person name="McMahon K.D."/>
            <person name="Konstantinidis K.T."/>
            <person name="Eloe-Fadrosh E.A."/>
            <person name="Kyrpides N.C."/>
            <person name="Woyke T."/>
        </authorList>
    </citation>
    <scope>NUCLEOTIDE SEQUENCE</scope>
    <source>
        <strain evidence="1">GVMAG-M-3300023184-101</strain>
    </source>
</reference>
<name>A0A6C0HG42_9ZZZZ</name>
<evidence type="ECO:0000313" key="1">
    <source>
        <dbReference type="EMBL" id="QHT79424.1"/>
    </source>
</evidence>
<dbReference type="AlphaFoldDB" id="A0A6C0HG42"/>
<proteinExistence type="predicted"/>
<sequence>MANNRCFNTSNNTIKSASDYSTSIKQKTLYSNIAKNMNLQGNANPLKKDGIRYNNNFGVVPLTGNNTAGCLINSQSYDLLLNVAKGQSLYNAENNNIDHFNLSGVLVNSNESWAGNLFSMNYATHGIHTVVDTSYNAGNTNSIIYPQTISASAADLSFNTAYPGVIVDPSYEIFYNTCLTSYNDGKNPWLNLVDVSFNNTSYYKTALKNDPFDNFNYPQKVIFACKLP</sequence>
<protein>
    <submittedName>
        <fullName evidence="1">Uncharacterized protein</fullName>
    </submittedName>
</protein>
<organism evidence="1">
    <name type="scientific">viral metagenome</name>
    <dbReference type="NCBI Taxonomy" id="1070528"/>
    <lineage>
        <taxon>unclassified sequences</taxon>
        <taxon>metagenomes</taxon>
        <taxon>organismal metagenomes</taxon>
    </lineage>
</organism>
<dbReference type="EMBL" id="MN739949">
    <property type="protein sequence ID" value="QHT79424.1"/>
    <property type="molecule type" value="Genomic_DNA"/>
</dbReference>